<dbReference type="Proteomes" id="UP001233271">
    <property type="component" value="Chromosome 3"/>
</dbReference>
<protein>
    <submittedName>
        <fullName evidence="1">Uncharacterized protein</fullName>
    </submittedName>
</protein>
<organism evidence="1 2">
    <name type="scientific">Cutaneotrichosporon cavernicola</name>
    <dbReference type="NCBI Taxonomy" id="279322"/>
    <lineage>
        <taxon>Eukaryota</taxon>
        <taxon>Fungi</taxon>
        <taxon>Dikarya</taxon>
        <taxon>Basidiomycota</taxon>
        <taxon>Agaricomycotina</taxon>
        <taxon>Tremellomycetes</taxon>
        <taxon>Trichosporonales</taxon>
        <taxon>Trichosporonaceae</taxon>
        <taxon>Cutaneotrichosporon</taxon>
    </lineage>
</organism>
<proteinExistence type="predicted"/>
<reference evidence="1" key="1">
    <citation type="journal article" date="2023" name="BMC Genomics">
        <title>Chromosome-level genome assemblies of Cutaneotrichosporon spp. (Trichosporonales, Basidiomycota) reveal imbalanced evolution between nucleotide sequences and chromosome synteny.</title>
        <authorList>
            <person name="Kobayashi Y."/>
            <person name="Kayamori A."/>
            <person name="Aoki K."/>
            <person name="Shiwa Y."/>
            <person name="Matsutani M."/>
            <person name="Fujita N."/>
            <person name="Sugita T."/>
            <person name="Iwasaki W."/>
            <person name="Tanaka N."/>
            <person name="Takashima M."/>
        </authorList>
    </citation>
    <scope>NUCLEOTIDE SEQUENCE</scope>
    <source>
        <strain evidence="1">HIS019</strain>
    </source>
</reference>
<gene>
    <name evidence="1" type="ORF">CcaverHIS019_0302450</name>
</gene>
<sequence length="12" mass="1261">MDFDVVPLAAAL</sequence>
<dbReference type="EMBL" id="AP028214">
    <property type="protein sequence ID" value="BEI90175.1"/>
    <property type="molecule type" value="Genomic_DNA"/>
</dbReference>
<keyword evidence="2" id="KW-1185">Reference proteome</keyword>
<name>A0AA48I998_9TREE</name>
<evidence type="ECO:0000313" key="2">
    <source>
        <dbReference type="Proteomes" id="UP001233271"/>
    </source>
</evidence>
<accession>A0AA48I998</accession>
<evidence type="ECO:0000313" key="1">
    <source>
        <dbReference type="EMBL" id="BEI90175.1"/>
    </source>
</evidence>